<name>A0A7R8HB80_LEPSM</name>
<dbReference type="Proteomes" id="UP000675881">
    <property type="component" value="Chromosome 6"/>
</dbReference>
<keyword evidence="2" id="KW-1185">Reference proteome</keyword>
<protein>
    <submittedName>
        <fullName evidence="1">(salmon louse) hypothetical protein</fullName>
    </submittedName>
</protein>
<evidence type="ECO:0000313" key="1">
    <source>
        <dbReference type="EMBL" id="CAF2977325.1"/>
    </source>
</evidence>
<reference evidence="1" key="1">
    <citation type="submission" date="2021-02" db="EMBL/GenBank/DDBJ databases">
        <authorList>
            <person name="Bekaert M."/>
        </authorList>
    </citation>
    <scope>NUCLEOTIDE SEQUENCE</scope>
    <source>
        <strain evidence="1">IoA-00</strain>
    </source>
</reference>
<sequence length="138" mass="16144">MSNVQINPSGRNYYPFYKYFDKLPPKSGIGCRAKYKYCQVEMQGLVARLKFHREKYQQKQQEVGATDEELDDPDNKANELNEEEMNMAIESANEKYQTLVPIIMKFQARSPPFQLFKLAEPVTKQSQLLNGWNLMQIL</sequence>
<proteinExistence type="predicted"/>
<dbReference type="EMBL" id="HG994585">
    <property type="protein sequence ID" value="CAF2977325.1"/>
    <property type="molecule type" value="Genomic_DNA"/>
</dbReference>
<organism evidence="1 2">
    <name type="scientific">Lepeophtheirus salmonis</name>
    <name type="common">Salmon louse</name>
    <name type="synonym">Caligus salmonis</name>
    <dbReference type="NCBI Taxonomy" id="72036"/>
    <lineage>
        <taxon>Eukaryota</taxon>
        <taxon>Metazoa</taxon>
        <taxon>Ecdysozoa</taxon>
        <taxon>Arthropoda</taxon>
        <taxon>Crustacea</taxon>
        <taxon>Multicrustacea</taxon>
        <taxon>Hexanauplia</taxon>
        <taxon>Copepoda</taxon>
        <taxon>Siphonostomatoida</taxon>
        <taxon>Caligidae</taxon>
        <taxon>Lepeophtheirus</taxon>
    </lineage>
</organism>
<accession>A0A7R8HB80</accession>
<evidence type="ECO:0000313" key="2">
    <source>
        <dbReference type="Proteomes" id="UP000675881"/>
    </source>
</evidence>
<gene>
    <name evidence="1" type="ORF">LSAA_12226</name>
</gene>
<dbReference type="AlphaFoldDB" id="A0A7R8HB80"/>